<organism evidence="5 6">
    <name type="scientific">Bacteroides muris</name>
    <name type="common">ex Afrizal et al. 2022</name>
    <dbReference type="NCBI Taxonomy" id="2516960"/>
    <lineage>
        <taxon>Bacteria</taxon>
        <taxon>Pseudomonadati</taxon>
        <taxon>Bacteroidota</taxon>
        <taxon>Bacteroidia</taxon>
        <taxon>Bacteroidales</taxon>
        <taxon>Bacteroidaceae</taxon>
        <taxon>Bacteroides</taxon>
    </lineage>
</organism>
<evidence type="ECO:0000313" key="5">
    <source>
        <dbReference type="EMBL" id="TGY02063.1"/>
    </source>
</evidence>
<evidence type="ECO:0000256" key="2">
    <source>
        <dbReference type="ARBA" id="ARBA00023295"/>
    </source>
</evidence>
<keyword evidence="2 3" id="KW-0326">Glycosidase</keyword>
<protein>
    <submittedName>
        <fullName evidence="5">Glycoside hydrolase</fullName>
    </submittedName>
</protein>
<dbReference type="Gene3D" id="3.30.379.10">
    <property type="entry name" value="Chitobiase/beta-hexosaminidase domain 2-like"/>
    <property type="match status" value="1"/>
</dbReference>
<dbReference type="Gene3D" id="1.20.58.460">
    <property type="entry name" value="Hyaluronidase post-catalytic domain-like"/>
    <property type="match status" value="1"/>
</dbReference>
<dbReference type="GO" id="GO:0005975">
    <property type="term" value="P:carbohydrate metabolic process"/>
    <property type="evidence" value="ECO:0007669"/>
    <property type="project" value="UniProtKB-ARBA"/>
</dbReference>
<dbReference type="PANTHER" id="PTHR13170">
    <property type="entry name" value="O-GLCNACASE"/>
    <property type="match status" value="1"/>
</dbReference>
<dbReference type="EMBL" id="SRYZ01000037">
    <property type="protein sequence ID" value="TGY02063.1"/>
    <property type="molecule type" value="Genomic_DNA"/>
</dbReference>
<dbReference type="InterPro" id="IPR011496">
    <property type="entry name" value="O-GlcNAcase_cat"/>
</dbReference>
<dbReference type="GO" id="GO:0015929">
    <property type="term" value="F:hexosaminidase activity"/>
    <property type="evidence" value="ECO:0007669"/>
    <property type="project" value="UniProtKB-ARBA"/>
</dbReference>
<dbReference type="PROSITE" id="PS52009">
    <property type="entry name" value="GH84"/>
    <property type="match status" value="1"/>
</dbReference>
<accession>A0A4S2AMB9</accession>
<keyword evidence="6" id="KW-1185">Reference proteome</keyword>
<dbReference type="InterPro" id="IPR017853">
    <property type="entry name" value="GH"/>
</dbReference>
<evidence type="ECO:0000256" key="3">
    <source>
        <dbReference type="PROSITE-ProRule" id="PRU01353"/>
    </source>
</evidence>
<gene>
    <name evidence="5" type="ORF">E5355_14070</name>
</gene>
<dbReference type="GO" id="GO:1901135">
    <property type="term" value="P:carbohydrate derivative metabolic process"/>
    <property type="evidence" value="ECO:0007669"/>
    <property type="project" value="UniProtKB-ARBA"/>
</dbReference>
<dbReference type="Proteomes" id="UP000310532">
    <property type="component" value="Unassembled WGS sequence"/>
</dbReference>
<dbReference type="Gene3D" id="3.20.20.80">
    <property type="entry name" value="Glycosidases"/>
    <property type="match status" value="1"/>
</dbReference>
<dbReference type="PANTHER" id="PTHR13170:SF16">
    <property type="entry name" value="PROTEIN O-GLCNACASE"/>
    <property type="match status" value="1"/>
</dbReference>
<evidence type="ECO:0000313" key="6">
    <source>
        <dbReference type="Proteomes" id="UP000310532"/>
    </source>
</evidence>
<dbReference type="InterPro" id="IPR051822">
    <property type="entry name" value="Glycosyl_Hydrolase_84"/>
</dbReference>
<dbReference type="PROSITE" id="PS51257">
    <property type="entry name" value="PROKAR_LIPOPROTEIN"/>
    <property type="match status" value="1"/>
</dbReference>
<dbReference type="InterPro" id="IPR015882">
    <property type="entry name" value="HEX_bac_N"/>
</dbReference>
<evidence type="ECO:0000256" key="1">
    <source>
        <dbReference type="ARBA" id="ARBA00022801"/>
    </source>
</evidence>
<evidence type="ECO:0000259" key="4">
    <source>
        <dbReference type="PROSITE" id="PS52009"/>
    </source>
</evidence>
<feature type="active site" description="Proton donor" evidence="3">
    <location>
        <position position="265"/>
    </location>
</feature>
<dbReference type="SUPFAM" id="SSF140657">
    <property type="entry name" value="Hyaluronidase post-catalytic domain-like"/>
    <property type="match status" value="1"/>
</dbReference>
<dbReference type="InterPro" id="IPR049478">
    <property type="entry name" value="BT_4395-like_hel"/>
</dbReference>
<dbReference type="SUPFAM" id="SSF51445">
    <property type="entry name" value="(Trans)glycosidases"/>
    <property type="match status" value="1"/>
</dbReference>
<dbReference type="Gene3D" id="2.60.40.1180">
    <property type="entry name" value="Golgi alpha-mannosidase II"/>
    <property type="match status" value="1"/>
</dbReference>
<reference evidence="5 6" key="1">
    <citation type="submission" date="2019-04" db="EMBL/GenBank/DDBJ databases">
        <title>Microbes associate with the intestines of laboratory mice.</title>
        <authorList>
            <person name="Navarre W."/>
            <person name="Wong E."/>
            <person name="Huang K."/>
            <person name="Tropini C."/>
            <person name="Ng K."/>
            <person name="Yu B."/>
        </authorList>
    </citation>
    <scope>NUCLEOTIDE SEQUENCE [LARGE SCALE GENOMIC DNA]</scope>
    <source>
        <strain evidence="5 6">NM69_E16B</strain>
    </source>
</reference>
<comment type="caution">
    <text evidence="5">The sequence shown here is derived from an EMBL/GenBank/DDBJ whole genome shotgun (WGS) entry which is preliminary data.</text>
</comment>
<comment type="similarity">
    <text evidence="3">Belongs to the glycosyl hydrolase 84 family.</text>
</comment>
<keyword evidence="1 3" id="KW-0378">Hydrolase</keyword>
<dbReference type="Pfam" id="PF21809">
    <property type="entry name" value="Glyco_hydro_84_hel"/>
    <property type="match status" value="1"/>
</dbReference>
<feature type="domain" description="GH84" evidence="4">
    <location>
        <begin position="150"/>
        <end position="415"/>
    </location>
</feature>
<dbReference type="SUPFAM" id="SSF55545">
    <property type="entry name" value="beta-N-acetylhexosaminidase-like domain"/>
    <property type="match status" value="1"/>
</dbReference>
<dbReference type="InterPro" id="IPR029018">
    <property type="entry name" value="Hex-like_dom2"/>
</dbReference>
<name>A0A4S2AMB9_9BACE</name>
<dbReference type="Pfam" id="PF07555">
    <property type="entry name" value="NAGidase"/>
    <property type="match status" value="1"/>
</dbReference>
<dbReference type="RefSeq" id="WP_136010868.1">
    <property type="nucleotide sequence ID" value="NZ_SRYZ01000037.1"/>
</dbReference>
<proteinExistence type="inferred from homology"/>
<dbReference type="Pfam" id="PF02838">
    <property type="entry name" value="Glyco_hydro_20b"/>
    <property type="match status" value="1"/>
</dbReference>
<dbReference type="InterPro" id="IPR013780">
    <property type="entry name" value="Glyco_hydro_b"/>
</dbReference>
<sequence length="731" mass="83746">MNRTIRLCISCVFPMALILGGCDQGNPPKEVNVYPTPQEMDVSDKWIKIPEEGYRIESTETPDTDAMNLLKQSVPIAEQAQQAITIGKLDKATDEMQRSGAYTLTINSNGIHIGIYDDRSLFYAVQTFRQLILEGKKLPVCLIRDYPDIAFRGVVEGFYGTPWSFENRVEQLRFYGRMKMNTYIFGPKDDPYHRSPSWRIPYPEEQADNIRRLVIEARKNKVDFVWALHPGMDIRWNDADRQAAIQKLESMYGLGVRAFAVFFDDIEGEGTDAYKQAAFMNHLKKEFVDKKGDIQQLILCPTEYNKDWAKTDYLDILGKLLDPFIHIMWTGDKVVSDITCEGLQWVNRRIGRPCYVWWNFPVNDYCLAHLLMGPVHGLEKNTATDMHAFVSNPMEFAEASKVALWSISQFTWNMNGFNPEEAWYKACEALVPEAPDAFRLFCEHNADIGPNTWMFFRKESFNSDKLLTRFWQSLAAGTYLEKEAAEIINMFAQIRKAPETIRSSSANEQLIKEIGPWLTQTANVGEAGVEAMKMLELAQKKDTENCREAYRKTREALETTAVFSRPYRRGEQDGIRSGSQVLLPFIRNIVQHVENTLLTDEKPKEKAEVLAGSQAFDELSCFCEDDMVGLTPHFPLVTIAPGEYFGFRIEESKQPVALVYDLRKSKSKGRQFQGSIDGKVWFPLRQTGKDRLDTLRIHEPQTRYIRCLNKSQTEMSIGIGRFLVLTEPVAP</sequence>
<dbReference type="AlphaFoldDB" id="A0A4S2AMB9"/>